<name>A0A067NKD3_PLEO1</name>
<dbReference type="HOGENOM" id="CLU_1415701_0_0_1"/>
<reference evidence="2" key="1">
    <citation type="journal article" date="2014" name="Proc. Natl. Acad. Sci. U.S.A.">
        <title>Extensive sampling of basidiomycete genomes demonstrates inadequacy of the white-rot/brown-rot paradigm for wood decay fungi.</title>
        <authorList>
            <person name="Riley R."/>
            <person name="Salamov A.A."/>
            <person name="Brown D.W."/>
            <person name="Nagy L.G."/>
            <person name="Floudas D."/>
            <person name="Held B.W."/>
            <person name="Levasseur A."/>
            <person name="Lombard V."/>
            <person name="Morin E."/>
            <person name="Otillar R."/>
            <person name="Lindquist E.A."/>
            <person name="Sun H."/>
            <person name="LaButti K.M."/>
            <person name="Schmutz J."/>
            <person name="Jabbour D."/>
            <person name="Luo H."/>
            <person name="Baker S.E."/>
            <person name="Pisabarro A.G."/>
            <person name="Walton J.D."/>
            <person name="Blanchette R.A."/>
            <person name="Henrissat B."/>
            <person name="Martin F."/>
            <person name="Cullen D."/>
            <person name="Hibbett D.S."/>
            <person name="Grigoriev I.V."/>
        </authorList>
    </citation>
    <scope>NUCLEOTIDE SEQUENCE [LARGE SCALE GENOMIC DNA]</scope>
    <source>
        <strain evidence="2">PC15</strain>
    </source>
</reference>
<proteinExistence type="predicted"/>
<dbReference type="InParanoid" id="A0A067NKD3"/>
<organism evidence="1 2">
    <name type="scientific">Pleurotus ostreatus (strain PC15)</name>
    <name type="common">Oyster mushroom</name>
    <dbReference type="NCBI Taxonomy" id="1137138"/>
    <lineage>
        <taxon>Eukaryota</taxon>
        <taxon>Fungi</taxon>
        <taxon>Dikarya</taxon>
        <taxon>Basidiomycota</taxon>
        <taxon>Agaricomycotina</taxon>
        <taxon>Agaricomycetes</taxon>
        <taxon>Agaricomycetidae</taxon>
        <taxon>Agaricales</taxon>
        <taxon>Pleurotineae</taxon>
        <taxon>Pleurotaceae</taxon>
        <taxon>Pleurotus</taxon>
    </lineage>
</organism>
<gene>
    <name evidence="1" type="ORF">PLEOSDRAFT_1102590</name>
</gene>
<accession>A0A067NKD3</accession>
<dbReference type="VEuPathDB" id="FungiDB:PLEOSDRAFT_1102590"/>
<sequence length="192" mass="21229">MIGSETRRYEIFVLTPILSWIPGRGEPNEFLFERTRIREHRAYEDLGTSTMWMTMTMRRARRRVGTADARTGEISAKFCDTAPRLCTMSSDSTDSVSRRLGDEGRAGRFEERVAGHTCHDGAGPLHPLDFAALMLLPTNSACPHTGPILPTIRAALTTMLIRRSSSSNPPADAVDARPSAVLSRVILMSLNL</sequence>
<dbReference type="EMBL" id="KL198007">
    <property type="protein sequence ID" value="KDQ28543.1"/>
    <property type="molecule type" value="Genomic_DNA"/>
</dbReference>
<protein>
    <submittedName>
        <fullName evidence="1">Uncharacterized protein</fullName>
    </submittedName>
</protein>
<dbReference type="Proteomes" id="UP000027073">
    <property type="component" value="Unassembled WGS sequence"/>
</dbReference>
<evidence type="ECO:0000313" key="2">
    <source>
        <dbReference type="Proteomes" id="UP000027073"/>
    </source>
</evidence>
<evidence type="ECO:0000313" key="1">
    <source>
        <dbReference type="EMBL" id="KDQ28543.1"/>
    </source>
</evidence>
<dbReference type="AlphaFoldDB" id="A0A067NKD3"/>